<dbReference type="PANTHER" id="PTHR46825:SF7">
    <property type="entry name" value="D-ALANYL-D-ALANINE CARBOXYPEPTIDASE"/>
    <property type="match status" value="1"/>
</dbReference>
<dbReference type="InterPro" id="IPR012338">
    <property type="entry name" value="Beta-lactam/transpept-like"/>
</dbReference>
<dbReference type="PANTHER" id="PTHR46825">
    <property type="entry name" value="D-ALANYL-D-ALANINE-CARBOXYPEPTIDASE/ENDOPEPTIDASE AMPH"/>
    <property type="match status" value="1"/>
</dbReference>
<evidence type="ECO:0000256" key="1">
    <source>
        <dbReference type="SAM" id="MobiDB-lite"/>
    </source>
</evidence>
<protein>
    <submittedName>
        <fullName evidence="4">Serine hydrolase domain-containing protein</fullName>
    </submittedName>
</protein>
<evidence type="ECO:0000256" key="2">
    <source>
        <dbReference type="SAM" id="SignalP"/>
    </source>
</evidence>
<feature type="region of interest" description="Disordered" evidence="1">
    <location>
        <begin position="248"/>
        <end position="268"/>
    </location>
</feature>
<dbReference type="Pfam" id="PF00144">
    <property type="entry name" value="Beta-lactamase"/>
    <property type="match status" value="1"/>
</dbReference>
<evidence type="ECO:0000313" key="4">
    <source>
        <dbReference type="EMBL" id="GAA2068738.1"/>
    </source>
</evidence>
<dbReference type="SUPFAM" id="SSF56601">
    <property type="entry name" value="beta-lactamase/transpeptidase-like"/>
    <property type="match status" value="1"/>
</dbReference>
<proteinExistence type="predicted"/>
<feature type="domain" description="Beta-lactamase-related" evidence="3">
    <location>
        <begin position="53"/>
        <end position="360"/>
    </location>
</feature>
<dbReference type="GO" id="GO:0016787">
    <property type="term" value="F:hydrolase activity"/>
    <property type="evidence" value="ECO:0007669"/>
    <property type="project" value="UniProtKB-KW"/>
</dbReference>
<keyword evidence="4" id="KW-0378">Hydrolase</keyword>
<dbReference type="Gene3D" id="3.40.710.10">
    <property type="entry name" value="DD-peptidase/beta-lactamase superfamily"/>
    <property type="match status" value="1"/>
</dbReference>
<dbReference type="PROSITE" id="PS51318">
    <property type="entry name" value="TAT"/>
    <property type="match status" value="1"/>
</dbReference>
<comment type="caution">
    <text evidence="4">The sequence shown here is derived from an EMBL/GenBank/DDBJ whole genome shotgun (WGS) entry which is preliminary data.</text>
</comment>
<name>A0ABP5HBV0_9ACTN</name>
<dbReference type="InterPro" id="IPR001466">
    <property type="entry name" value="Beta-lactam-related"/>
</dbReference>
<keyword evidence="5" id="KW-1185">Reference proteome</keyword>
<dbReference type="InterPro" id="IPR050491">
    <property type="entry name" value="AmpC-like"/>
</dbReference>
<feature type="region of interest" description="Disordered" evidence="1">
    <location>
        <begin position="395"/>
        <end position="418"/>
    </location>
</feature>
<dbReference type="RefSeq" id="WP_344525775.1">
    <property type="nucleotide sequence ID" value="NZ_BAAAPE010000005.1"/>
</dbReference>
<gene>
    <name evidence="4" type="ORF">GCM10009801_17310</name>
</gene>
<dbReference type="InterPro" id="IPR006311">
    <property type="entry name" value="TAT_signal"/>
</dbReference>
<dbReference type="EMBL" id="BAAAPE010000005">
    <property type="protein sequence ID" value="GAA2068738.1"/>
    <property type="molecule type" value="Genomic_DNA"/>
</dbReference>
<evidence type="ECO:0000259" key="3">
    <source>
        <dbReference type="Pfam" id="PF00144"/>
    </source>
</evidence>
<reference evidence="5" key="1">
    <citation type="journal article" date="2019" name="Int. J. Syst. Evol. Microbiol.">
        <title>The Global Catalogue of Microorganisms (GCM) 10K type strain sequencing project: providing services to taxonomists for standard genome sequencing and annotation.</title>
        <authorList>
            <consortium name="The Broad Institute Genomics Platform"/>
            <consortium name="The Broad Institute Genome Sequencing Center for Infectious Disease"/>
            <person name="Wu L."/>
            <person name="Ma J."/>
        </authorList>
    </citation>
    <scope>NUCLEOTIDE SEQUENCE [LARGE SCALE GENOMIC DNA]</scope>
    <source>
        <strain evidence="5">JCM 15478</strain>
    </source>
</reference>
<dbReference type="Proteomes" id="UP001500016">
    <property type="component" value="Unassembled WGS sequence"/>
</dbReference>
<keyword evidence="2" id="KW-0732">Signal</keyword>
<evidence type="ECO:0000313" key="5">
    <source>
        <dbReference type="Proteomes" id="UP001500016"/>
    </source>
</evidence>
<sequence length="418" mass="44680">MRTGTHRRRALGAPARTTAVALALAALAGAGVTAHAVVGQAPDGGTDEHRATRKALRAVVEEAGLPGVAAETWQKGDGWFGEAGYADTATRRERSRADHFRAASITKVFLATVVLQLQQEGRLDLDDTVETWLPGVVRGHDNDGRKITLRQLLNHTSGLNEYTEDPEFQRRTSGAGFPEHRYDTHRPADLVALATRKTPPHAPGTSASYSNTNYVLAGMIVEKVTGRPYAREIERRVLRPLKLRETSFPGQRAGLPRPHPVGYSRLRDKRPDAPVIDATRQNMTWLGAAGEAISTTGDVNTFFHGLLTGKLLRPAALKEMLTTVPAEEEGFAYGLGVESVTLSCGVQVFGKTGRTNGSLSGTAATRDGSHHLTFNINGDWPKDASAYGGVVEAEFCGSDSDSGPGPAPAPDSDSDSDS</sequence>
<feature type="signal peptide" evidence="2">
    <location>
        <begin position="1"/>
        <end position="36"/>
    </location>
</feature>
<organism evidence="4 5">
    <name type="scientific">Streptomyces albiaxialis</name>
    <dbReference type="NCBI Taxonomy" id="329523"/>
    <lineage>
        <taxon>Bacteria</taxon>
        <taxon>Bacillati</taxon>
        <taxon>Actinomycetota</taxon>
        <taxon>Actinomycetes</taxon>
        <taxon>Kitasatosporales</taxon>
        <taxon>Streptomycetaceae</taxon>
        <taxon>Streptomyces</taxon>
    </lineage>
</organism>
<feature type="chain" id="PRO_5045119643" evidence="2">
    <location>
        <begin position="37"/>
        <end position="418"/>
    </location>
</feature>
<accession>A0ABP5HBV0</accession>